<gene>
    <name evidence="2" type="primary">traM</name>
    <name evidence="2" type="ORF">GVT53_03945</name>
</gene>
<dbReference type="EMBL" id="CP049616">
    <property type="protein sequence ID" value="QII43861.1"/>
    <property type="molecule type" value="Genomic_DNA"/>
</dbReference>
<dbReference type="RefSeq" id="WP_166247522.1">
    <property type="nucleotide sequence ID" value="NZ_CP049616.1"/>
</dbReference>
<proteinExistence type="predicted"/>
<protein>
    <submittedName>
        <fullName evidence="2">Conjugative transposon protein TraM</fullName>
    </submittedName>
</protein>
<evidence type="ECO:0000313" key="2">
    <source>
        <dbReference type="EMBL" id="QII43861.1"/>
    </source>
</evidence>
<dbReference type="Pfam" id="PF12508">
    <property type="entry name" value="Transposon_TraM"/>
    <property type="match status" value="1"/>
</dbReference>
<dbReference type="Proteomes" id="UP000502928">
    <property type="component" value="Chromosome"/>
</dbReference>
<keyword evidence="3" id="KW-1185">Reference proteome</keyword>
<dbReference type="InterPro" id="IPR055407">
    <property type="entry name" value="TraM_C"/>
</dbReference>
<sequence length="342" mass="39239">MKIEKNKIVFSAVLLCTLLFLIGYSVMVLGDDDVPAMDANQIPVPELEGGQKEYETKLEALDDIKKEREVTAPSIYPDHMVDEKGYFNPDYMEYEKQRIIDSIYQMGQLRYEDQRYQHIGNRAQRPEPSLEREKDTLNEIDKKDREVAAKELELEHQLFFASYPIKNATLESGNTDAFIYVRVDGTQTVRKDYRLKMRLTKDAIIYGKFYPRNTQLYGFVSFKPHRTMVEISNIGHIPVKLTAHDMQDGEEGIYIVNTFRSEVAHEVIGDMVGDVNVPGMPDISGITNTGAKGIKKIFQKNHRSVKVTILDNYRLILKLPKSTPAQVFGKPIDIEKVLKENL</sequence>
<evidence type="ECO:0000259" key="1">
    <source>
        <dbReference type="Pfam" id="PF12508"/>
    </source>
</evidence>
<reference evidence="2 3" key="1">
    <citation type="submission" date="2020-02" db="EMBL/GenBank/DDBJ databases">
        <title>Complete genome of Muricauda sp. 501str8.</title>
        <authorList>
            <person name="Dong B."/>
            <person name="Zhu S."/>
            <person name="Yang J."/>
            <person name="Chen J."/>
        </authorList>
    </citation>
    <scope>NUCLEOTIDE SEQUENCE [LARGE SCALE GENOMIC DNA]</scope>
    <source>
        <strain evidence="2 3">501str8</strain>
    </source>
</reference>
<dbReference type="AlphaFoldDB" id="A0A6G7IZ29"/>
<feature type="domain" description="Conjugative transposon TraM C-terminal" evidence="1">
    <location>
        <begin position="179"/>
        <end position="318"/>
    </location>
</feature>
<organism evidence="2 3">
    <name type="scientific">Flagellimonas oceani</name>
    <dbReference type="NCBI Taxonomy" id="2698672"/>
    <lineage>
        <taxon>Bacteria</taxon>
        <taxon>Pseudomonadati</taxon>
        <taxon>Bacteroidota</taxon>
        <taxon>Flavobacteriia</taxon>
        <taxon>Flavobacteriales</taxon>
        <taxon>Flavobacteriaceae</taxon>
        <taxon>Flagellimonas</taxon>
    </lineage>
</organism>
<dbReference type="KEGG" id="mut:GVT53_03945"/>
<accession>A0A6G7IZ29</accession>
<evidence type="ECO:0000313" key="3">
    <source>
        <dbReference type="Proteomes" id="UP000502928"/>
    </source>
</evidence>
<name>A0A6G7IZ29_9FLAO</name>